<reference evidence="11 12" key="1">
    <citation type="submission" date="2010-07" db="EMBL/GenBank/DDBJ databases">
        <authorList>
            <person name="Sid Ahmed O."/>
        </authorList>
    </citation>
    <scope>NUCLEOTIDE SEQUENCE [LARGE SCALE GENOMIC DNA]</scope>
    <source>
        <strain evidence="11 12">TX4248</strain>
    </source>
</reference>
<dbReference type="GO" id="GO:0004520">
    <property type="term" value="F:DNA endonuclease activity"/>
    <property type="evidence" value="ECO:0007669"/>
    <property type="project" value="InterPro"/>
</dbReference>
<dbReference type="AlphaFoldDB" id="A0A125W4G8"/>
<proteinExistence type="inferred from homology"/>
<keyword evidence="1 10" id="KW-0540">Nuclease</keyword>
<evidence type="ECO:0000313" key="12">
    <source>
        <dbReference type="Proteomes" id="UP000004846"/>
    </source>
</evidence>
<feature type="binding site" evidence="10">
    <location>
        <position position="204"/>
    </location>
    <ligand>
        <name>Mn(2+)</name>
        <dbReference type="ChEBI" id="CHEBI:29035"/>
    </ligand>
</feature>
<evidence type="ECO:0000256" key="10">
    <source>
        <dbReference type="HAMAP-Rule" id="MF_01470"/>
    </source>
</evidence>
<dbReference type="EC" id="3.1.-.-" evidence="10"/>
<dbReference type="PANTHER" id="PTHR34353:SF2">
    <property type="entry name" value="CRISPR-ASSOCIATED ENDONUCLEASE CAS1 1"/>
    <property type="match status" value="1"/>
</dbReference>
<dbReference type="HAMAP" id="MF_01470">
    <property type="entry name" value="Cas1"/>
    <property type="match status" value="1"/>
</dbReference>
<protein>
    <recommendedName>
        <fullName evidence="10">CRISPR-associated endonuclease Cas1</fullName>
        <ecNumber evidence="10">3.1.-.-</ecNumber>
    </recommendedName>
</protein>
<evidence type="ECO:0000256" key="8">
    <source>
        <dbReference type="ARBA" id="ARBA00023211"/>
    </source>
</evidence>
<keyword evidence="8 10" id="KW-0464">Manganese</keyword>
<evidence type="ECO:0000256" key="6">
    <source>
        <dbReference type="ARBA" id="ARBA00023118"/>
    </source>
</evidence>
<comment type="caution">
    <text evidence="11">The sequence shown here is derived from an EMBL/GenBank/DDBJ whole genome shotgun (WGS) entry which is preliminary data.</text>
</comment>
<dbReference type="CDD" id="cd09720">
    <property type="entry name" value="Cas1_II"/>
    <property type="match status" value="1"/>
</dbReference>
<dbReference type="GO" id="GO:0003677">
    <property type="term" value="F:DNA binding"/>
    <property type="evidence" value="ECO:0007669"/>
    <property type="project" value="UniProtKB-KW"/>
</dbReference>
<dbReference type="GO" id="GO:0016787">
    <property type="term" value="F:hydrolase activity"/>
    <property type="evidence" value="ECO:0007669"/>
    <property type="project" value="UniProtKB-KW"/>
</dbReference>
<dbReference type="GO" id="GO:0043571">
    <property type="term" value="P:maintenance of CRISPR repeat elements"/>
    <property type="evidence" value="ECO:0007669"/>
    <property type="project" value="UniProtKB-UniRule"/>
</dbReference>
<dbReference type="InterPro" id="IPR050646">
    <property type="entry name" value="Cas1"/>
</dbReference>
<evidence type="ECO:0000256" key="7">
    <source>
        <dbReference type="ARBA" id="ARBA00023125"/>
    </source>
</evidence>
<evidence type="ECO:0000256" key="5">
    <source>
        <dbReference type="ARBA" id="ARBA00022842"/>
    </source>
</evidence>
<keyword evidence="2 10" id="KW-0479">Metal-binding</keyword>
<keyword evidence="5 10" id="KW-0460">Magnesium</keyword>
<name>A0A125W4G8_ENTFL</name>
<keyword evidence="4 10" id="KW-0378">Hydrolase</keyword>
<evidence type="ECO:0000256" key="3">
    <source>
        <dbReference type="ARBA" id="ARBA00022759"/>
    </source>
</evidence>
<dbReference type="NCBIfam" id="TIGR03639">
    <property type="entry name" value="cas1_NMENI"/>
    <property type="match status" value="1"/>
</dbReference>
<evidence type="ECO:0000256" key="1">
    <source>
        <dbReference type="ARBA" id="ARBA00022722"/>
    </source>
</evidence>
<dbReference type="GO" id="GO:0046872">
    <property type="term" value="F:metal ion binding"/>
    <property type="evidence" value="ECO:0007669"/>
    <property type="project" value="UniProtKB-UniRule"/>
</dbReference>
<dbReference type="Pfam" id="PF01867">
    <property type="entry name" value="Cas_Cas1"/>
    <property type="match status" value="1"/>
</dbReference>
<evidence type="ECO:0000256" key="2">
    <source>
        <dbReference type="ARBA" id="ARBA00022723"/>
    </source>
</evidence>
<feature type="binding site" evidence="10">
    <location>
        <position position="219"/>
    </location>
    <ligand>
        <name>Mn(2+)</name>
        <dbReference type="ChEBI" id="CHEBI:29035"/>
    </ligand>
</feature>
<evidence type="ECO:0000256" key="4">
    <source>
        <dbReference type="ARBA" id="ARBA00022801"/>
    </source>
</evidence>
<dbReference type="InterPro" id="IPR042206">
    <property type="entry name" value="CRISPR-assoc_Cas1_C"/>
</dbReference>
<dbReference type="GO" id="GO:0051607">
    <property type="term" value="P:defense response to virus"/>
    <property type="evidence" value="ECO:0007669"/>
    <property type="project" value="UniProtKB-UniRule"/>
</dbReference>
<keyword evidence="3 10" id="KW-0255">Endonuclease</keyword>
<keyword evidence="7 10" id="KW-0238">DNA-binding</keyword>
<sequence length="288" mass="33448">MGWRTVVVNKHSKLSYKNNHLVFKAIDHQELIHLSEIDVLLLETTDISLTTMLLKRLIDEKILVLFCDDKRLPIGKILPFYGRHDSSLQLTRQLAWTEERKGQVWTAIIAQKITNQSLHLAQRDYGQKAAALLAMRAELRLFDPANREGHAARSYFNTLFGNDFTREQENDINAGLNYGYTLLLSIFARELVQTGCFTQLGLKHANQFNDFNLASDLMEPFRPLVDQIIYENRKEAFPIMKRKLFALFMNTYMYKKKQMFLTNIATDYTKHVVKVLNQEEEGVPEFGI</sequence>
<dbReference type="InterPro" id="IPR019855">
    <property type="entry name" value="CRISPR-assoc_Cas1_NMENI"/>
</dbReference>
<dbReference type="HOGENOM" id="CLU_055263_1_0_9"/>
<dbReference type="RefSeq" id="WP_002364834.1">
    <property type="nucleotide sequence ID" value="NZ_GL454475.1"/>
</dbReference>
<dbReference type="NCBIfam" id="TIGR00287">
    <property type="entry name" value="cas1"/>
    <property type="match status" value="1"/>
</dbReference>
<gene>
    <name evidence="10 11" type="primary">cas1</name>
    <name evidence="11" type="ORF">HMPREF9498_02376</name>
</gene>
<dbReference type="Gene3D" id="1.20.120.920">
    <property type="entry name" value="CRISPR-associated endonuclease Cas1, C-terminal domain"/>
    <property type="match status" value="1"/>
</dbReference>
<accession>A0A125W4G8</accession>
<keyword evidence="6 10" id="KW-0051">Antiviral defense</keyword>
<dbReference type="SMR" id="A0A125W4G8"/>
<comment type="similarity">
    <text evidence="10">Belongs to the CRISPR-associated endonuclease Cas1 family.</text>
</comment>
<dbReference type="EMBL" id="AEBR01000081">
    <property type="protein sequence ID" value="EFM82026.1"/>
    <property type="molecule type" value="Genomic_DNA"/>
</dbReference>
<dbReference type="PANTHER" id="PTHR34353">
    <property type="entry name" value="CRISPR-ASSOCIATED ENDONUCLEASE CAS1 1"/>
    <property type="match status" value="1"/>
</dbReference>
<evidence type="ECO:0000313" key="11">
    <source>
        <dbReference type="EMBL" id="EFM82026.1"/>
    </source>
</evidence>
<comment type="function">
    <text evidence="10">CRISPR (clustered regularly interspaced short palindromic repeat), is an adaptive immune system that provides protection against mobile genetic elements (viruses, transposable elements and conjugative plasmids). CRISPR clusters contain spacers, sequences complementary to antecedent mobile elements, and target invading nucleic acids. CRISPR clusters are transcribed and processed into CRISPR RNA (crRNA). Acts as a dsDNA endonuclease. Involved in the integration of spacer DNA into the CRISPR cassette.</text>
</comment>
<feature type="binding site" evidence="10">
    <location>
        <position position="148"/>
    </location>
    <ligand>
        <name>Mn(2+)</name>
        <dbReference type="ChEBI" id="CHEBI:29035"/>
    </ligand>
</feature>
<dbReference type="InterPro" id="IPR002729">
    <property type="entry name" value="CRISPR-assoc_Cas1"/>
</dbReference>
<comment type="cofactor">
    <cofactor evidence="10">
        <name>Mg(2+)</name>
        <dbReference type="ChEBI" id="CHEBI:18420"/>
    </cofactor>
    <cofactor evidence="10">
        <name>Mn(2+)</name>
        <dbReference type="ChEBI" id="CHEBI:29035"/>
    </cofactor>
</comment>
<organism evidence="11 12">
    <name type="scientific">Enterococcus faecalis TX4248</name>
    <dbReference type="NCBI Taxonomy" id="749495"/>
    <lineage>
        <taxon>Bacteria</taxon>
        <taxon>Bacillati</taxon>
        <taxon>Bacillota</taxon>
        <taxon>Bacilli</taxon>
        <taxon>Lactobacillales</taxon>
        <taxon>Enterococcaceae</taxon>
        <taxon>Enterococcus</taxon>
    </lineage>
</organism>
<evidence type="ECO:0000256" key="9">
    <source>
        <dbReference type="ARBA" id="ARBA00038592"/>
    </source>
</evidence>
<dbReference type="Proteomes" id="UP000004846">
    <property type="component" value="Unassembled WGS sequence"/>
</dbReference>
<comment type="subunit">
    <text evidence="9 10">Homodimer, forms a heterotetramer with a Cas2 homodimer.</text>
</comment>